<evidence type="ECO:0000313" key="1">
    <source>
        <dbReference type="EMBL" id="SEF68698.1"/>
    </source>
</evidence>
<dbReference type="Proteomes" id="UP000236731">
    <property type="component" value="Unassembled WGS sequence"/>
</dbReference>
<dbReference type="AlphaFoldDB" id="A0A1H5U2Q4"/>
<organism evidence="1 2">
    <name type="scientific">Sphingobacterium lactis</name>
    <dbReference type="NCBI Taxonomy" id="797291"/>
    <lineage>
        <taxon>Bacteria</taxon>
        <taxon>Pseudomonadati</taxon>
        <taxon>Bacteroidota</taxon>
        <taxon>Sphingobacteriia</taxon>
        <taxon>Sphingobacteriales</taxon>
        <taxon>Sphingobacteriaceae</taxon>
        <taxon>Sphingobacterium</taxon>
    </lineage>
</organism>
<reference evidence="2" key="1">
    <citation type="submission" date="2016-10" db="EMBL/GenBank/DDBJ databases">
        <authorList>
            <person name="Varghese N."/>
            <person name="Submissions S."/>
        </authorList>
    </citation>
    <scope>NUCLEOTIDE SEQUENCE [LARGE SCALE GENOMIC DNA]</scope>
    <source>
        <strain evidence="2">DSM 22361</strain>
    </source>
</reference>
<keyword evidence="2" id="KW-1185">Reference proteome</keyword>
<dbReference type="EMBL" id="FNUT01000002">
    <property type="protein sequence ID" value="SEF68698.1"/>
    <property type="molecule type" value="Genomic_DNA"/>
</dbReference>
<name>A0A1H5U2Q4_9SPHI</name>
<sequence length="35" mass="4098">MNEKLSNPEDSNKKSQHGWDFLLMYLFPNRNGSAK</sequence>
<evidence type="ECO:0000313" key="2">
    <source>
        <dbReference type="Proteomes" id="UP000236731"/>
    </source>
</evidence>
<gene>
    <name evidence="1" type="ORF">SAMN05421877_102144</name>
</gene>
<accession>A0A1H5U2Q4</accession>
<proteinExistence type="predicted"/>
<protein>
    <submittedName>
        <fullName evidence="1">Uncharacterized protein</fullName>
    </submittedName>
</protein>